<comment type="caution">
    <text evidence="2">The sequence shown here is derived from an EMBL/GenBank/DDBJ whole genome shotgun (WGS) entry which is preliminary data.</text>
</comment>
<feature type="compositionally biased region" description="Basic and acidic residues" evidence="1">
    <location>
        <begin position="104"/>
        <end position="118"/>
    </location>
</feature>
<sequence>MYLPDDKSMYCLSTPAYKPDYKSFKFNDHPEEMKGLKTDKKPSLKFESSIISGLNRERYEADSDSLPDDCQNEDLDRNPPAVRGSTAWMDSEDKRDLLPQYSNRSRDTNQSEERKNLHNTESTVVNELPELDVFFHESSYQFVKDICIDSGLSSQGKCLLENCELDHNSISCLLNSHVDTNSELTEESLETASSVSNGSRHSTEQGCNKDEIKQRSSKGFTVKDEPNFDERYEISDHSHNKIITEIQLPIGEAPSEEAVLENSIVSSTTEAVNNSHPNKTSFKSEVDGGSITNPFNSSTTTIRSGELPRDAACQQPPQTGMLSSSIDGPLSGLPKSGSISHRSTSSTASSHSFAFPILPGEWTGSPVRMAQADRGQLPKRRRWRLCFPCLQF</sequence>
<feature type="region of interest" description="Disordered" evidence="1">
    <location>
        <begin position="270"/>
        <end position="351"/>
    </location>
</feature>
<reference evidence="2 3" key="1">
    <citation type="journal article" date="2019" name="Plant Biotechnol. J.">
        <title>The red bayberry genome and genetic basis of sex determination.</title>
        <authorList>
            <person name="Jia H.M."/>
            <person name="Jia H.J."/>
            <person name="Cai Q.L."/>
            <person name="Wang Y."/>
            <person name="Zhao H.B."/>
            <person name="Yang W.F."/>
            <person name="Wang G.Y."/>
            <person name="Li Y.H."/>
            <person name="Zhan D.L."/>
            <person name="Shen Y.T."/>
            <person name="Niu Q.F."/>
            <person name="Chang L."/>
            <person name="Qiu J."/>
            <person name="Zhao L."/>
            <person name="Xie H.B."/>
            <person name="Fu W.Y."/>
            <person name="Jin J."/>
            <person name="Li X.W."/>
            <person name="Jiao Y."/>
            <person name="Zhou C.C."/>
            <person name="Tu T."/>
            <person name="Chai C.Y."/>
            <person name="Gao J.L."/>
            <person name="Fan L.J."/>
            <person name="van de Weg E."/>
            <person name="Wang J.Y."/>
            <person name="Gao Z.S."/>
        </authorList>
    </citation>
    <scope>NUCLEOTIDE SEQUENCE [LARGE SCALE GENOMIC DNA]</scope>
    <source>
        <tissue evidence="2">Leaves</tissue>
    </source>
</reference>
<feature type="region of interest" description="Disordered" evidence="1">
    <location>
        <begin position="188"/>
        <end position="218"/>
    </location>
</feature>
<organism evidence="2 3">
    <name type="scientific">Morella rubra</name>
    <name type="common">Chinese bayberry</name>
    <dbReference type="NCBI Taxonomy" id="262757"/>
    <lineage>
        <taxon>Eukaryota</taxon>
        <taxon>Viridiplantae</taxon>
        <taxon>Streptophyta</taxon>
        <taxon>Embryophyta</taxon>
        <taxon>Tracheophyta</taxon>
        <taxon>Spermatophyta</taxon>
        <taxon>Magnoliopsida</taxon>
        <taxon>eudicotyledons</taxon>
        <taxon>Gunneridae</taxon>
        <taxon>Pentapetalae</taxon>
        <taxon>rosids</taxon>
        <taxon>fabids</taxon>
        <taxon>Fagales</taxon>
        <taxon>Myricaceae</taxon>
        <taxon>Morella</taxon>
    </lineage>
</organism>
<dbReference type="EMBL" id="RXIC02000023">
    <property type="protein sequence ID" value="KAB1212769.1"/>
    <property type="molecule type" value="Genomic_DNA"/>
</dbReference>
<dbReference type="GO" id="GO:0009786">
    <property type="term" value="P:regulation of asymmetric cell division"/>
    <property type="evidence" value="ECO:0007669"/>
    <property type="project" value="InterPro"/>
</dbReference>
<feature type="region of interest" description="Disordered" evidence="1">
    <location>
        <begin position="57"/>
        <end position="121"/>
    </location>
</feature>
<feature type="compositionally biased region" description="Low complexity" evidence="1">
    <location>
        <begin position="336"/>
        <end position="351"/>
    </location>
</feature>
<feature type="compositionally biased region" description="Polar residues" evidence="1">
    <location>
        <begin position="270"/>
        <end position="283"/>
    </location>
</feature>
<feature type="compositionally biased region" description="Basic and acidic residues" evidence="1">
    <location>
        <begin position="201"/>
        <end position="214"/>
    </location>
</feature>
<keyword evidence="3" id="KW-1185">Reference proteome</keyword>
<feature type="compositionally biased region" description="Polar residues" evidence="1">
    <location>
        <begin position="290"/>
        <end position="303"/>
    </location>
</feature>
<proteinExistence type="predicted"/>
<evidence type="ECO:0000256" key="1">
    <source>
        <dbReference type="SAM" id="MobiDB-lite"/>
    </source>
</evidence>
<dbReference type="AlphaFoldDB" id="A0A6A1VIP6"/>
<dbReference type="InterPro" id="IPR040378">
    <property type="entry name" value="BASL"/>
</dbReference>
<gene>
    <name evidence="2" type="ORF">CJ030_MR5G011869</name>
</gene>
<dbReference type="OrthoDB" id="1300198at2759"/>
<feature type="compositionally biased region" description="Acidic residues" evidence="1">
    <location>
        <begin position="62"/>
        <end position="73"/>
    </location>
</feature>
<accession>A0A6A1VIP6</accession>
<dbReference type="Proteomes" id="UP000516437">
    <property type="component" value="Chromosome 5"/>
</dbReference>
<evidence type="ECO:0000313" key="3">
    <source>
        <dbReference type="Proteomes" id="UP000516437"/>
    </source>
</evidence>
<feature type="compositionally biased region" description="Polar residues" evidence="1">
    <location>
        <begin position="315"/>
        <end position="326"/>
    </location>
</feature>
<name>A0A6A1VIP6_9ROSI</name>
<evidence type="ECO:0000313" key="2">
    <source>
        <dbReference type="EMBL" id="KAB1212769.1"/>
    </source>
</evidence>
<protein>
    <submittedName>
        <fullName evidence="2">Uncharacterized protein</fullName>
    </submittedName>
</protein>
<dbReference type="PANTHER" id="PTHR33914">
    <property type="entry name" value="18S PRE-RIBOSOMAL ASSEMBLY PROTEIN GAR2-LIKE PROTEIN"/>
    <property type="match status" value="1"/>
</dbReference>
<dbReference type="PANTHER" id="PTHR33914:SF15">
    <property type="entry name" value="PROTEIN WAVE"/>
    <property type="match status" value="1"/>
</dbReference>